<dbReference type="EMBL" id="BARU01007845">
    <property type="protein sequence ID" value="GAH33351.1"/>
    <property type="molecule type" value="Genomic_DNA"/>
</dbReference>
<comment type="caution">
    <text evidence="1">The sequence shown here is derived from an EMBL/GenBank/DDBJ whole genome shotgun (WGS) entry which is preliminary data.</text>
</comment>
<dbReference type="AlphaFoldDB" id="X1EJ48"/>
<name>X1EJ48_9ZZZZ</name>
<evidence type="ECO:0000313" key="2">
    <source>
        <dbReference type="EMBL" id="GAH33357.1"/>
    </source>
</evidence>
<dbReference type="EMBL" id="BARU01007845">
    <property type="protein sequence ID" value="GAH33357.1"/>
    <property type="molecule type" value="Genomic_DNA"/>
</dbReference>
<accession>X1EJ48</accession>
<proteinExistence type="predicted"/>
<reference evidence="1" key="1">
    <citation type="journal article" date="2014" name="Front. Microbiol.">
        <title>High frequency of phylogenetically diverse reductive dehalogenase-homologous genes in deep subseafloor sedimentary metagenomes.</title>
        <authorList>
            <person name="Kawai M."/>
            <person name="Futagami T."/>
            <person name="Toyoda A."/>
            <person name="Takaki Y."/>
            <person name="Nishi S."/>
            <person name="Hori S."/>
            <person name="Arai W."/>
            <person name="Tsubouchi T."/>
            <person name="Morono Y."/>
            <person name="Uchiyama I."/>
            <person name="Ito T."/>
            <person name="Fujiyama A."/>
            <person name="Inagaki F."/>
            <person name="Takami H."/>
        </authorList>
    </citation>
    <scope>NUCLEOTIDE SEQUENCE</scope>
    <source>
        <strain evidence="1">Expedition CK06-06</strain>
    </source>
</reference>
<evidence type="ECO:0000313" key="1">
    <source>
        <dbReference type="EMBL" id="GAH33351.1"/>
    </source>
</evidence>
<organism evidence="1">
    <name type="scientific">marine sediment metagenome</name>
    <dbReference type="NCBI Taxonomy" id="412755"/>
    <lineage>
        <taxon>unclassified sequences</taxon>
        <taxon>metagenomes</taxon>
        <taxon>ecological metagenomes</taxon>
    </lineage>
</organism>
<gene>
    <name evidence="1" type="ORF">S03H2_15428</name>
    <name evidence="2" type="ORF">S03H2_15431</name>
</gene>
<sequence>MITIITEKRELTLRMTDGYGIVHNYQCKNECPYCKGKIVNIKVGYNGCYDGEWTYIHNFDCENGCVIQYSDMRKYNGYSND</sequence>
<protein>
    <submittedName>
        <fullName evidence="1">Uncharacterized protein</fullName>
    </submittedName>
</protein>